<dbReference type="Pfam" id="PF00899">
    <property type="entry name" value="ThiF"/>
    <property type="match status" value="1"/>
</dbReference>
<name>A0A158PII8_ANGCS</name>
<dbReference type="GO" id="GO:0019779">
    <property type="term" value="F:Atg8 activating enzyme activity"/>
    <property type="evidence" value="ECO:0007669"/>
    <property type="project" value="TreeGrafter"/>
</dbReference>
<dbReference type="NCBIfam" id="TIGR01381">
    <property type="entry name" value="E1_like_apg7"/>
    <property type="match status" value="1"/>
</dbReference>
<dbReference type="Proteomes" id="UP000267027">
    <property type="component" value="Unassembled WGS sequence"/>
</dbReference>
<evidence type="ECO:0000259" key="8">
    <source>
        <dbReference type="Pfam" id="PF00899"/>
    </source>
</evidence>
<evidence type="ECO:0000256" key="2">
    <source>
        <dbReference type="ARBA" id="ARBA00017647"/>
    </source>
</evidence>
<dbReference type="GO" id="GO:0032446">
    <property type="term" value="P:protein modification by small protein conjugation"/>
    <property type="evidence" value="ECO:0007669"/>
    <property type="project" value="TreeGrafter"/>
</dbReference>
<dbReference type="GO" id="GO:0034727">
    <property type="term" value="P:piecemeal microautophagy of the nucleus"/>
    <property type="evidence" value="ECO:0007669"/>
    <property type="project" value="TreeGrafter"/>
</dbReference>
<evidence type="ECO:0000313" key="10">
    <source>
        <dbReference type="EMBL" id="VDM59203.1"/>
    </source>
</evidence>
<evidence type="ECO:0000256" key="1">
    <source>
        <dbReference type="ARBA" id="ARBA00010931"/>
    </source>
</evidence>
<keyword evidence="7" id="KW-0963">Cytoplasm</keyword>
<dbReference type="PANTHER" id="PTHR10953">
    <property type="entry name" value="UBIQUITIN-ACTIVATING ENZYME E1"/>
    <property type="match status" value="1"/>
</dbReference>
<comment type="function">
    <text evidence="7">E1-like activating enzyme involved in the 2 ubiquitin-like systems required for autophagy.</text>
</comment>
<gene>
    <name evidence="10" type="ORF">ACOC_LOCUS7618</name>
</gene>
<protein>
    <recommendedName>
        <fullName evidence="2 7">Ubiquitin-like modifier-activating enzyme ATG7</fullName>
    </recommendedName>
    <alternativeName>
        <fullName evidence="7">Autophagy-related protein 7</fullName>
    </alternativeName>
</protein>
<keyword evidence="7" id="KW-0833">Ubl conjugation pathway</keyword>
<proteinExistence type="inferred from homology"/>
<dbReference type="OMA" id="WSFYYWF"/>
<evidence type="ECO:0000259" key="9">
    <source>
        <dbReference type="Pfam" id="PF16420"/>
    </source>
</evidence>
<comment type="subunit">
    <text evidence="7">Homodimer.</text>
</comment>
<keyword evidence="5 7" id="KW-0072">Autophagy</keyword>
<dbReference type="InterPro" id="IPR032197">
    <property type="entry name" value="Atg7_N"/>
</dbReference>
<dbReference type="GO" id="GO:0015031">
    <property type="term" value="P:protein transport"/>
    <property type="evidence" value="ECO:0007669"/>
    <property type="project" value="UniProtKB-UniRule"/>
</dbReference>
<evidence type="ECO:0000256" key="4">
    <source>
        <dbReference type="ARBA" id="ARBA00022927"/>
    </source>
</evidence>
<accession>A0A158PII8</accession>
<reference evidence="10 11" key="2">
    <citation type="submission" date="2018-11" db="EMBL/GenBank/DDBJ databases">
        <authorList>
            <consortium name="Pathogen Informatics"/>
        </authorList>
    </citation>
    <scope>NUCLEOTIDE SEQUENCE [LARGE SCALE GENOMIC DNA]</scope>
    <source>
        <strain evidence="10 11">Costa Rica</strain>
    </source>
</reference>
<organism evidence="12">
    <name type="scientific">Angiostrongylus costaricensis</name>
    <name type="common">Nematode worm</name>
    <dbReference type="NCBI Taxonomy" id="334426"/>
    <lineage>
        <taxon>Eukaryota</taxon>
        <taxon>Metazoa</taxon>
        <taxon>Ecdysozoa</taxon>
        <taxon>Nematoda</taxon>
        <taxon>Chromadorea</taxon>
        <taxon>Rhabditida</taxon>
        <taxon>Rhabditina</taxon>
        <taxon>Rhabditomorpha</taxon>
        <taxon>Strongyloidea</taxon>
        <taxon>Metastrongylidae</taxon>
        <taxon>Angiostrongylus</taxon>
    </lineage>
</organism>
<evidence type="ECO:0000256" key="3">
    <source>
        <dbReference type="ARBA" id="ARBA00022448"/>
    </source>
</evidence>
<dbReference type="GO" id="GO:0000422">
    <property type="term" value="P:autophagy of mitochondrion"/>
    <property type="evidence" value="ECO:0007669"/>
    <property type="project" value="TreeGrafter"/>
</dbReference>
<feature type="active site" description="Glycyl thioester intermediate" evidence="6">
    <location>
        <position position="492"/>
    </location>
</feature>
<dbReference type="SUPFAM" id="SSF69572">
    <property type="entry name" value="Activating enzymes of the ubiquitin-like proteins"/>
    <property type="match status" value="1"/>
</dbReference>
<evidence type="ECO:0000313" key="12">
    <source>
        <dbReference type="WBParaSite" id="ACOC_0000761701-mRNA-1"/>
    </source>
</evidence>
<evidence type="ECO:0000256" key="5">
    <source>
        <dbReference type="ARBA" id="ARBA00023006"/>
    </source>
</evidence>
<dbReference type="PANTHER" id="PTHR10953:SF3">
    <property type="entry name" value="UBIQUITIN-LIKE MODIFIER-ACTIVATING ENZYME ATG7"/>
    <property type="match status" value="1"/>
</dbReference>
<dbReference type="InterPro" id="IPR042523">
    <property type="entry name" value="Atg7_N_2"/>
</dbReference>
<dbReference type="InterPro" id="IPR000594">
    <property type="entry name" value="ThiF_NAD_FAD-bd"/>
</dbReference>
<keyword evidence="4 7" id="KW-0653">Protein transport</keyword>
<feature type="domain" description="Ubiquitin-like modifier-activating enzyme Atg7 N-terminal" evidence="9">
    <location>
        <begin position="156"/>
        <end position="250"/>
    </location>
</feature>
<dbReference type="InterPro" id="IPR006285">
    <property type="entry name" value="Atg7"/>
</dbReference>
<dbReference type="STRING" id="334426.A0A158PII8"/>
<dbReference type="Gene3D" id="3.40.50.720">
    <property type="entry name" value="NAD(P)-binding Rossmann-like Domain"/>
    <property type="match status" value="1"/>
</dbReference>
<comment type="subcellular location">
    <subcellularLocation>
        <location evidence="7">Cytoplasm</location>
    </subcellularLocation>
    <subcellularLocation>
        <location evidence="7">Preautophagosomal structure</location>
    </subcellularLocation>
</comment>
<evidence type="ECO:0000256" key="6">
    <source>
        <dbReference type="PIRSR" id="PIRSR606285-1"/>
    </source>
</evidence>
<dbReference type="WBParaSite" id="ACOC_0000761701-mRNA-1">
    <property type="protein sequence ID" value="ACOC_0000761701-mRNA-1"/>
    <property type="gene ID" value="ACOC_0000761701"/>
</dbReference>
<dbReference type="InterPro" id="IPR045886">
    <property type="entry name" value="ThiF/MoeB/HesA"/>
</dbReference>
<reference evidence="12" key="1">
    <citation type="submission" date="2016-04" db="UniProtKB">
        <authorList>
            <consortium name="WormBaseParasite"/>
        </authorList>
    </citation>
    <scope>IDENTIFICATION</scope>
</reference>
<evidence type="ECO:0000256" key="7">
    <source>
        <dbReference type="RuleBase" id="RU366022"/>
    </source>
</evidence>
<dbReference type="GO" id="GO:0000407">
    <property type="term" value="C:phagophore assembly site"/>
    <property type="evidence" value="ECO:0007669"/>
    <property type="project" value="UniProtKB-SubCell"/>
</dbReference>
<dbReference type="EMBL" id="UYYA01004058">
    <property type="protein sequence ID" value="VDM59203.1"/>
    <property type="molecule type" value="Genomic_DNA"/>
</dbReference>
<keyword evidence="11" id="KW-1185">Reference proteome</keyword>
<dbReference type="GO" id="GO:0019778">
    <property type="term" value="F:Atg12 activating enzyme activity"/>
    <property type="evidence" value="ECO:0007669"/>
    <property type="project" value="TreeGrafter"/>
</dbReference>
<feature type="domain" description="THIF-type NAD/FAD binding fold" evidence="8">
    <location>
        <begin position="269"/>
        <end position="520"/>
    </location>
</feature>
<comment type="similarity">
    <text evidence="1 7">Belongs to the ATG7 family.</text>
</comment>
<dbReference type="GO" id="GO:0000045">
    <property type="term" value="P:autophagosome assembly"/>
    <property type="evidence" value="ECO:0007669"/>
    <property type="project" value="TreeGrafter"/>
</dbReference>
<feature type="domain" description="Ubiquitin-like modifier-activating enzyme Atg7 N-terminal" evidence="9">
    <location>
        <begin position="5"/>
        <end position="149"/>
    </location>
</feature>
<keyword evidence="3 7" id="KW-0813">Transport</keyword>
<dbReference type="Gene3D" id="3.40.140.100">
    <property type="entry name" value="Ubiquitin-like modifier-activating enzyme ATG7 C-terminal domain"/>
    <property type="match status" value="1"/>
</dbReference>
<dbReference type="AlphaFoldDB" id="A0A158PII8"/>
<sequence length="623" mass="70241">MSHFTFVPFCTFVDTVFWAELNRRKLNEWRLDETPRELGGMISLCEFEICYFKVDCTGDMCRLSLSHESFEPSLPGAYSGRLLLVNTLDSFKRLDRKALLVDEAMKVWENIKSGMWLEEPICLMPFTFTVFADLKKFQYHYWNCYPAICYPTNIRQEVLFVVFADPSPVPGCAGWPLRNLLAAVAYFKRTWRWCSFISLRGVHRLSEFKISWDETEVCCFYNGATQLPASVGWERNSEGKLLSQFVDMRQQFDPKKLMEQSIELNLSLIKWRLVPEMQLVRCTSLKVLIFGAGTLGSNIARCLMGWGVKKITFLDNSSVSYSNPVRQSLSEFEDARRSRSKAETAATALQRIYPCIDSSAVCLTVPMPGMFSELCCIDVFLSFFSEENALERDLTIIDELVANHDVVFLALDSREARWLPTVLATKHGKMAFSVALGFDNYVVIRHGVRSYVQGVESGSGTVVPYSDLACYFCSDVTAPGNSSTDRTLDQQCTVSRAGLSMIASGIAVEMMASVLQYRDPLAAPANIGEPDDTSSLLGATPHQVRGYLSRFTQMTPCVRRFEKCVACGCTVVNEYVTRGVEFVKEVMNSPTYLEKLTGLDLLQASIDDVHVEFSDDNESIMSI</sequence>
<dbReference type="InterPro" id="IPR042522">
    <property type="entry name" value="Atg7_N_1"/>
</dbReference>
<evidence type="ECO:0000313" key="11">
    <source>
        <dbReference type="Proteomes" id="UP000267027"/>
    </source>
</evidence>
<dbReference type="Pfam" id="PF16420">
    <property type="entry name" value="ATG7_N"/>
    <property type="match status" value="2"/>
</dbReference>
<dbReference type="OrthoDB" id="338614at2759"/>
<dbReference type="InterPro" id="IPR035985">
    <property type="entry name" value="Ubiquitin-activating_enz"/>
</dbReference>
<dbReference type="GO" id="GO:0006995">
    <property type="term" value="P:cellular response to nitrogen starvation"/>
    <property type="evidence" value="ECO:0007669"/>
    <property type="project" value="TreeGrafter"/>
</dbReference>
<dbReference type="Gene3D" id="3.40.140.70">
    <property type="entry name" value="Ubiquitin-like modifier-activating enzyme ATG7 N-terminal domain"/>
    <property type="match status" value="2"/>
</dbReference>